<sequence>MFSFRLRTTRGSGLKKDNREGHEGVWRHRVRSCLQRLWPFSQRGKNLTKASQGQDHTDQGKNSSDTQDMRKPCRDSDISSGTVVKLVNNLVPSLQKGDPSFVPAFLSTYRRFATTLQVLDLLFLRYSHFTADSEEDEQVKNTLCSFLETWMDKNPEDFCDTSDLLPLKYLKAYLSVYMPHCDLSVRVKKLLTQLEEEYAKDTQVKDEEDSDLGRDTSSDPEILWV</sequence>
<feature type="domain" description="N-terminal Ras-GEF" evidence="3">
    <location>
        <begin position="74"/>
        <end position="195"/>
    </location>
</feature>
<dbReference type="RefSeq" id="NP_001389436.1">
    <property type="nucleotide sequence ID" value="NM_001402507.1"/>
</dbReference>
<feature type="region of interest" description="Disordered" evidence="2">
    <location>
        <begin position="45"/>
        <end position="77"/>
    </location>
</feature>
<dbReference type="GeneTree" id="ENSGT00940000153181"/>
<evidence type="ECO:0000259" key="3">
    <source>
        <dbReference type="PROSITE" id="PS50212"/>
    </source>
</evidence>
<dbReference type="GO" id="GO:0005085">
    <property type="term" value="F:guanyl-nucleotide exchange factor activity"/>
    <property type="evidence" value="ECO:0007669"/>
    <property type="project" value="UniProtKB-KW"/>
</dbReference>
<dbReference type="AGR" id="RGD:6491640"/>
<dbReference type="PROSITE" id="PS50212">
    <property type="entry name" value="RASGEF_NTER"/>
    <property type="match status" value="1"/>
</dbReference>
<reference evidence="4" key="2">
    <citation type="submission" date="2025-08" db="UniProtKB">
        <authorList>
            <consortium name="Ensembl"/>
        </authorList>
    </citation>
    <scope>IDENTIFICATION</scope>
    <source>
        <strain evidence="4">Brown Norway</strain>
    </source>
</reference>
<keyword evidence="1" id="KW-0344">Guanine-nucleotide releasing factor</keyword>
<feature type="compositionally biased region" description="Polar residues" evidence="2">
    <location>
        <begin position="45"/>
        <end position="66"/>
    </location>
</feature>
<dbReference type="OMA" id="NREGHEG"/>
<keyword evidence="5" id="KW-1185">Reference proteome</keyword>
<accession>D3ZE80</accession>
<evidence type="ECO:0000313" key="4">
    <source>
        <dbReference type="Ensembl" id="ENSRNOP00000029548.6"/>
    </source>
</evidence>
<dbReference type="PhylomeDB" id="D3ZE80"/>
<evidence type="ECO:0000313" key="6">
    <source>
        <dbReference type="RGD" id="6491640"/>
    </source>
</evidence>
<dbReference type="GeneID" id="100911649"/>
<evidence type="ECO:0000256" key="2">
    <source>
        <dbReference type="SAM" id="MobiDB-lite"/>
    </source>
</evidence>
<dbReference type="HOGENOM" id="CLU_112704_0_0_1"/>
<dbReference type="SMART" id="SM00229">
    <property type="entry name" value="RasGEFN"/>
    <property type="match status" value="1"/>
</dbReference>
<dbReference type="Ensembl" id="ENSRNOT00000029573.7">
    <property type="protein sequence ID" value="ENSRNOP00000029548.6"/>
    <property type="gene ID" value="ENSRNOG00000022798.7"/>
</dbReference>
<dbReference type="AlphaFoldDB" id="D3ZE80"/>
<dbReference type="SMR" id="D3ZE80"/>
<dbReference type="SUPFAM" id="SSF48366">
    <property type="entry name" value="Ras GEF"/>
    <property type="match status" value="1"/>
</dbReference>
<feature type="compositionally biased region" description="Basic and acidic residues" evidence="2">
    <location>
        <begin position="67"/>
        <end position="77"/>
    </location>
</feature>
<feature type="region of interest" description="Disordered" evidence="2">
    <location>
        <begin position="199"/>
        <end position="225"/>
    </location>
</feature>
<gene>
    <name evidence="4 6" type="primary">LOC100911649</name>
</gene>
<feature type="compositionally biased region" description="Basic and acidic residues" evidence="2">
    <location>
        <begin position="199"/>
        <end position="217"/>
    </location>
</feature>
<dbReference type="Proteomes" id="UP000002494">
    <property type="component" value="Chromosome 16"/>
</dbReference>
<dbReference type="UCSC" id="RGD:1562641">
    <property type="organism name" value="rat"/>
</dbReference>
<dbReference type="InParanoid" id="D3ZE80"/>
<dbReference type="VEuPathDB" id="HostDB:ENSRNOG00000022798"/>
<dbReference type="Gene3D" id="1.20.870.10">
    <property type="entry name" value="Son of sevenless (SoS) protein Chain: S domain 1"/>
    <property type="match status" value="1"/>
</dbReference>
<evidence type="ECO:0000313" key="5">
    <source>
        <dbReference type="Proteomes" id="UP000002494"/>
    </source>
</evidence>
<dbReference type="InterPro" id="IPR000651">
    <property type="entry name" value="Ras-like_Gua-exchang_fac_N"/>
</dbReference>
<organism evidence="4 5">
    <name type="scientific">Rattus norvegicus</name>
    <name type="common">Rat</name>
    <dbReference type="NCBI Taxonomy" id="10116"/>
    <lineage>
        <taxon>Eukaryota</taxon>
        <taxon>Metazoa</taxon>
        <taxon>Chordata</taxon>
        <taxon>Craniata</taxon>
        <taxon>Vertebrata</taxon>
        <taxon>Euteleostomi</taxon>
        <taxon>Mammalia</taxon>
        <taxon>Eutheria</taxon>
        <taxon>Euarchontoglires</taxon>
        <taxon>Glires</taxon>
        <taxon>Rodentia</taxon>
        <taxon>Myomorpha</taxon>
        <taxon>Muroidea</taxon>
        <taxon>Muridae</taxon>
        <taxon>Murinae</taxon>
        <taxon>Rattus</taxon>
    </lineage>
</organism>
<evidence type="ECO:0000256" key="1">
    <source>
        <dbReference type="PROSITE-ProRule" id="PRU00135"/>
    </source>
</evidence>
<dbReference type="Pfam" id="PF00618">
    <property type="entry name" value="RasGEF_N"/>
    <property type="match status" value="1"/>
</dbReference>
<dbReference type="PANTHER" id="PTHR46793">
    <property type="entry name" value="1700018F24RIK PROTEIN-RELATED-RELATED"/>
    <property type="match status" value="1"/>
</dbReference>
<feature type="region of interest" description="Disordered" evidence="2">
    <location>
        <begin position="1"/>
        <end position="21"/>
    </location>
</feature>
<protein>
    <submittedName>
        <fullName evidence="4">RIKEN cDNA 4930474N05 gene like 2</fullName>
    </submittedName>
</protein>
<dbReference type="KEGG" id="rno:100911649"/>
<proteinExistence type="predicted"/>
<dbReference type="PANTHER" id="PTHR46793:SF1">
    <property type="entry name" value="1700018F24RIK PROTEIN-RELATED"/>
    <property type="match status" value="1"/>
</dbReference>
<dbReference type="CDD" id="cd06224">
    <property type="entry name" value="REM"/>
    <property type="match status" value="1"/>
</dbReference>
<dbReference type="Bgee" id="ENSRNOG00000022798">
    <property type="expression patterns" value="Expressed in testis"/>
</dbReference>
<dbReference type="RGD" id="6491640">
    <property type="gene designation" value="LOC100911649"/>
</dbReference>
<reference evidence="4" key="3">
    <citation type="submission" date="2025-09" db="UniProtKB">
        <authorList>
            <consortium name="Ensembl"/>
        </authorList>
    </citation>
    <scope>IDENTIFICATION</scope>
    <source>
        <strain evidence="4">Brown Norway</strain>
    </source>
</reference>
<name>D3ZE80_RAT</name>
<reference evidence="4" key="1">
    <citation type="submission" date="2024-01" db="EMBL/GenBank/DDBJ databases">
        <title>GRCr8: a new rat reference genome assembly contstructed from accurate long reads and long range scaffolding.</title>
        <authorList>
            <person name="Doris P.A."/>
            <person name="Kalbfleisch T."/>
            <person name="Li K."/>
            <person name="Howe K."/>
            <person name="Wood J."/>
        </authorList>
    </citation>
    <scope>NUCLEOTIDE SEQUENCE [LARGE SCALE GENOMIC DNA]</scope>
    <source>
        <strain evidence="4">Brown Norway</strain>
    </source>
</reference>
<dbReference type="InterPro" id="IPR023578">
    <property type="entry name" value="Ras_GEF_dom_sf"/>
</dbReference>